<dbReference type="PROSITE" id="PS50082">
    <property type="entry name" value="WD_REPEATS_2"/>
    <property type="match status" value="3"/>
</dbReference>
<dbReference type="InterPro" id="IPR001680">
    <property type="entry name" value="WD40_rpt"/>
</dbReference>
<dbReference type="InterPro" id="IPR019775">
    <property type="entry name" value="WD40_repeat_CS"/>
</dbReference>
<dbReference type="EMBL" id="OB792834">
    <property type="protein sequence ID" value="CAD7424762.1"/>
    <property type="molecule type" value="Genomic_DNA"/>
</dbReference>
<evidence type="ECO:0000256" key="4">
    <source>
        <dbReference type="PROSITE-ProRule" id="PRU00221"/>
    </source>
</evidence>
<evidence type="ECO:0000256" key="2">
    <source>
        <dbReference type="ARBA" id="ARBA00022574"/>
    </source>
</evidence>
<accession>A0A7R9E0D8</accession>
<protein>
    <recommendedName>
        <fullName evidence="1">WD repeat-containing protein on Y chromosome</fullName>
    </recommendedName>
</protein>
<dbReference type="PROSITE" id="PS50294">
    <property type="entry name" value="WD_REPEATS_REGION"/>
    <property type="match status" value="2"/>
</dbReference>
<evidence type="ECO:0000256" key="3">
    <source>
        <dbReference type="ARBA" id="ARBA00022737"/>
    </source>
</evidence>
<dbReference type="InterPro" id="IPR015943">
    <property type="entry name" value="WD40/YVTN_repeat-like_dom_sf"/>
</dbReference>
<dbReference type="AlphaFoldDB" id="A0A7R9E0D8"/>
<feature type="repeat" description="WD" evidence="4">
    <location>
        <begin position="283"/>
        <end position="316"/>
    </location>
</feature>
<dbReference type="SUPFAM" id="SSF50978">
    <property type="entry name" value="WD40 repeat-like"/>
    <property type="match status" value="2"/>
</dbReference>
<dbReference type="PANTHER" id="PTHR44324">
    <property type="entry name" value="WD40 REPEAT DOMAIN 95"/>
    <property type="match status" value="1"/>
</dbReference>
<reference evidence="5" key="1">
    <citation type="submission" date="2020-11" db="EMBL/GenBank/DDBJ databases">
        <authorList>
            <person name="Tran Van P."/>
        </authorList>
    </citation>
    <scope>NUCLEOTIDE SEQUENCE</scope>
</reference>
<feature type="repeat" description="WD" evidence="4">
    <location>
        <begin position="326"/>
        <end position="367"/>
    </location>
</feature>
<evidence type="ECO:0000313" key="5">
    <source>
        <dbReference type="EMBL" id="CAD7424762.1"/>
    </source>
</evidence>
<dbReference type="InterPro" id="IPR020472">
    <property type="entry name" value="WD40_PAC1"/>
</dbReference>
<dbReference type="PRINTS" id="PR00320">
    <property type="entry name" value="GPROTEINBRPT"/>
</dbReference>
<dbReference type="SMART" id="SM00320">
    <property type="entry name" value="WD40"/>
    <property type="match status" value="9"/>
</dbReference>
<keyword evidence="3" id="KW-0677">Repeat</keyword>
<sequence length="900" mass="102477">MHLKKCVCVCVRCNVQINQTQGEFINWNDLVSHLLLEFQEKDTSVQTPELIQPISGFPRVFKSQHRHPIARISFQPALFPDRSFNYMDGKYLTVSHDGMIHYWSLDMERERTVYSAATELKVHPTWVTDLVCLPDVSIVCTSSIERDLRFFDTVAKQFQLRILITSLNYVVVCMHYYFSKNIDEESRLILGDEGGNVIVFSFTTREKGPFYHKPGVDLTHLRYQQLVKGGLPSIKVFEFLNIHTDWVCQVSYYSSLHSFLSCAICPENSLYMRDDTGTKSQYTFRSSSGISCFNFSEESHLLVTGGPDCIVRVWNIFVSSKANCVFHGHHAAICHIVLQDAGQMIFSLSKDRCIKVWDLAQQSCIQTYNLLPLEICGRSKMVFFYNPLSRNLIIGSIKIAVLVFGQLIDETQTDGYTHTKAVTTALYNPLFKCIVTVGLDSCIIVWDPWNGRKIFLVKDAHTRMLYGEGKPVEITAATFDPANQLLLTGAGDGTLKIWNFNTGTCIRNMSITPNRWGMSVKPYIHIAMYDSSEVTSVIWIKSRILAVGWDRRVTEFADTGKVVQGKPWETRHTDEILCTAVRMFQALATSSYNGELVLWTLETGQAYRRYEVANPTRNWSGRTTRYQNTIPYHKIKKTASLQNLSPTVSVIEMPILENVIKSLTIHAMVFLNTRPMMVNCGTLLVAVENGAIQVWSHHSGGGYLGEFFTIHTPGDYVVSLATDPDNEYLFTGHTAGYVKTWLMKSYMVPEELQSKVVMPKYRLQFPFLWRDRVEGRAKRAVREQPLPILLSSYRAHLEAVTHIEYLVETRIVIREQTAFSSSSDHTVRLWTLGGRYVGTLGTFQPWINLQNDMEPQGPFRIPPDIKRVASSTTLKVNKQGGENEWVTIPSTLLSLIPDYE</sequence>
<dbReference type="PROSITE" id="PS00678">
    <property type="entry name" value="WD_REPEATS_1"/>
    <property type="match status" value="3"/>
</dbReference>
<evidence type="ECO:0000256" key="1">
    <source>
        <dbReference type="ARBA" id="ARBA00014901"/>
    </source>
</evidence>
<dbReference type="InterPro" id="IPR051242">
    <property type="entry name" value="WD-EF-hand_domain"/>
</dbReference>
<dbReference type="Gene3D" id="2.130.10.10">
    <property type="entry name" value="YVTN repeat-like/Quinoprotein amine dehydrogenase"/>
    <property type="match status" value="4"/>
</dbReference>
<gene>
    <name evidence="5" type="ORF">TMSB3V08_LOCUS1688</name>
</gene>
<dbReference type="SUPFAM" id="SSF50974">
    <property type="entry name" value="Nitrous oxide reductase, N-terminal domain"/>
    <property type="match status" value="1"/>
</dbReference>
<organism evidence="5">
    <name type="scientific">Timema monikensis</name>
    <dbReference type="NCBI Taxonomy" id="170555"/>
    <lineage>
        <taxon>Eukaryota</taxon>
        <taxon>Metazoa</taxon>
        <taxon>Ecdysozoa</taxon>
        <taxon>Arthropoda</taxon>
        <taxon>Hexapoda</taxon>
        <taxon>Insecta</taxon>
        <taxon>Pterygota</taxon>
        <taxon>Neoptera</taxon>
        <taxon>Polyneoptera</taxon>
        <taxon>Phasmatodea</taxon>
        <taxon>Timematodea</taxon>
        <taxon>Timematoidea</taxon>
        <taxon>Timematidae</taxon>
        <taxon>Timema</taxon>
    </lineage>
</organism>
<dbReference type="InterPro" id="IPR036322">
    <property type="entry name" value="WD40_repeat_dom_sf"/>
</dbReference>
<keyword evidence="2 4" id="KW-0853">WD repeat</keyword>
<name>A0A7R9E0D8_9NEOP</name>
<dbReference type="InterPro" id="IPR011045">
    <property type="entry name" value="N2O_reductase_N"/>
</dbReference>
<feature type="repeat" description="WD" evidence="4">
    <location>
        <begin position="467"/>
        <end position="508"/>
    </location>
</feature>
<dbReference type="PANTHER" id="PTHR44324:SF6">
    <property type="entry name" value="EF-HAND CALCIUM BINDING DOMAIN 8"/>
    <property type="match status" value="1"/>
</dbReference>
<dbReference type="Pfam" id="PF00400">
    <property type="entry name" value="WD40"/>
    <property type="match status" value="3"/>
</dbReference>
<proteinExistence type="predicted"/>